<accession>A0A1E7Z140</accession>
<organism evidence="3 5">
    <name type="scientific">Acidithiobacillus caldus</name>
    <dbReference type="NCBI Taxonomy" id="33059"/>
    <lineage>
        <taxon>Bacteria</taxon>
        <taxon>Pseudomonadati</taxon>
        <taxon>Pseudomonadota</taxon>
        <taxon>Acidithiobacillia</taxon>
        <taxon>Acidithiobacillales</taxon>
        <taxon>Acidithiobacillaceae</taxon>
        <taxon>Acidithiobacillus</taxon>
    </lineage>
</organism>
<dbReference type="RefSeq" id="WP_041636511.1">
    <property type="nucleotide sequence ID" value="NZ_LZYE01000162.1"/>
</dbReference>
<evidence type="ECO:0000313" key="3">
    <source>
        <dbReference type="EMBL" id="OFC62434.1"/>
    </source>
</evidence>
<protein>
    <submittedName>
        <fullName evidence="3">Uncharacterized protein</fullName>
    </submittedName>
</protein>
<gene>
    <name evidence="2" type="ORF">BAE27_06230</name>
    <name evidence="3" type="ORF">BAE30_01960</name>
</gene>
<evidence type="ECO:0000256" key="1">
    <source>
        <dbReference type="SAM" id="Phobius"/>
    </source>
</evidence>
<keyword evidence="1" id="KW-1133">Transmembrane helix</keyword>
<proteinExistence type="predicted"/>
<dbReference type="Proteomes" id="UP000175616">
    <property type="component" value="Unassembled WGS sequence"/>
</dbReference>
<evidence type="ECO:0000313" key="5">
    <source>
        <dbReference type="Proteomes" id="UP000175707"/>
    </source>
</evidence>
<name>A0A1E7Z140_9PROT</name>
<dbReference type="EMBL" id="LZYH01000247">
    <property type="protein sequence ID" value="OFC62434.1"/>
    <property type="molecule type" value="Genomic_DNA"/>
</dbReference>
<comment type="caution">
    <text evidence="3">The sequence shown here is derived from an EMBL/GenBank/DDBJ whole genome shotgun (WGS) entry which is preliminary data.</text>
</comment>
<dbReference type="EMBL" id="LZYE01000162">
    <property type="protein sequence ID" value="OFC36372.1"/>
    <property type="molecule type" value="Genomic_DNA"/>
</dbReference>
<dbReference type="Proteomes" id="UP000175707">
    <property type="component" value="Unassembled WGS sequence"/>
</dbReference>
<keyword evidence="1" id="KW-0472">Membrane</keyword>
<evidence type="ECO:0000313" key="2">
    <source>
        <dbReference type="EMBL" id="OFC36372.1"/>
    </source>
</evidence>
<dbReference type="AlphaFoldDB" id="A0A1E7Z140"/>
<feature type="transmembrane region" description="Helical" evidence="1">
    <location>
        <begin position="20"/>
        <end position="49"/>
    </location>
</feature>
<keyword evidence="1" id="KW-0812">Transmembrane</keyword>
<dbReference type="GeneID" id="92932036"/>
<sequence>MDWKFAARGLARDLNRAAHVSAAITFSAGWFSTNSVGAAAVAVAVWMVVRSLGFLLEAWAGPAP</sequence>
<evidence type="ECO:0000313" key="4">
    <source>
        <dbReference type="Proteomes" id="UP000175616"/>
    </source>
</evidence>
<reference evidence="4 5" key="1">
    <citation type="submission" date="2016-06" db="EMBL/GenBank/DDBJ databases">
        <title>Gene turnover analysis identifies the evolutionary adaptation of the extremophile Acidithiobacillus caldus.</title>
        <authorList>
            <person name="Zhang X."/>
        </authorList>
    </citation>
    <scope>NUCLEOTIDE SEQUENCE [LARGE SCALE GENOMIC DNA]</scope>
    <source>
        <strain evidence="2 4">DX</strain>
        <strain evidence="3 5">S1</strain>
    </source>
</reference>